<dbReference type="EMBL" id="LT840184">
    <property type="protein sequence ID" value="SMF85888.1"/>
    <property type="molecule type" value="Genomic_DNA"/>
</dbReference>
<gene>
    <name evidence="1" type="ORF">SAMN05661091_3206</name>
</gene>
<evidence type="ECO:0000313" key="1">
    <source>
        <dbReference type="EMBL" id="SMF85888.1"/>
    </source>
</evidence>
<evidence type="ECO:0000313" key="2">
    <source>
        <dbReference type="Proteomes" id="UP000192940"/>
    </source>
</evidence>
<name>A0A1X7HHN0_9BACL</name>
<reference evidence="1 2" key="1">
    <citation type="submission" date="2017-04" db="EMBL/GenBank/DDBJ databases">
        <authorList>
            <person name="Afonso C.L."/>
            <person name="Miller P.J."/>
            <person name="Scott M.A."/>
            <person name="Spackman E."/>
            <person name="Goraichik I."/>
            <person name="Dimitrov K.M."/>
            <person name="Suarez D.L."/>
            <person name="Swayne D.E."/>
        </authorList>
    </citation>
    <scope>NUCLEOTIDE SEQUENCE [LARGE SCALE GENOMIC DNA]</scope>
    <source>
        <strain evidence="1 2">N3/975</strain>
    </source>
</reference>
<dbReference type="AlphaFoldDB" id="A0A1X7HHN0"/>
<proteinExistence type="predicted"/>
<dbReference type="STRING" id="1313296.SAMN05661091_3206"/>
<dbReference type="Proteomes" id="UP000192940">
    <property type="component" value="Chromosome I"/>
</dbReference>
<protein>
    <submittedName>
        <fullName evidence="1">Dipeptidase E/cyanophycinase</fullName>
    </submittedName>
</protein>
<organism evidence="1 2">
    <name type="scientific">Paenibacillus uliginis N3/975</name>
    <dbReference type="NCBI Taxonomy" id="1313296"/>
    <lineage>
        <taxon>Bacteria</taxon>
        <taxon>Bacillati</taxon>
        <taxon>Bacillota</taxon>
        <taxon>Bacilli</taxon>
        <taxon>Bacillales</taxon>
        <taxon>Paenibacillaceae</taxon>
        <taxon>Paenibacillus</taxon>
    </lineage>
</organism>
<sequence>MKTHYYFSWFNDIFPEKLVKLLHEDITDRKSLVMISAQPSGYKDEQVNSDDVFCRVTKT</sequence>
<accession>A0A1X7HHN0</accession>
<dbReference type="RefSeq" id="WP_425298547.1">
    <property type="nucleotide sequence ID" value="NZ_LT840184.1"/>
</dbReference>
<keyword evidence="2" id="KW-1185">Reference proteome</keyword>